<protein>
    <submittedName>
        <fullName evidence="3">Transcriptional regulator</fullName>
    </submittedName>
</protein>
<evidence type="ECO:0000313" key="3">
    <source>
        <dbReference type="EMBL" id="AII04962.1"/>
    </source>
</evidence>
<sequence length="438" mass="47272">MQSQPPTGGNPWVAVRPGDDVAMLARRVSSAHQLFVERHAPAGRAPDGDGNSVRSVILDSWMRSTSKGVNPDGSARAVDLASADLATYRASHPMSIIRPVVRKLLVEDAADTGLLVAITDEKGQLLWVEGDSSAKDRALEMNFVEGADWSEDTVGTNAPGTALALDHCVQIFGAEHFSRSVHDWSCSAAPVHDPATGLIVGAIDITGGPRVAVPEVLSLIRATVAAAEAELRLHQLRSPHPLVETVLRLEVLGSGRPTLVRGPERIPLSQRHAEILLLLAEHPEGLSSDRLAVLLDENELDAVTIRAEMSRLRKVFGPVNLGSRPYRLLAELTSDVRQVRGALDRGELAAALDVYSGPVLPGSEAPGVEDLRDELRARVQAALLREGDQRLLAKWTTSVHGREDVAAWEAYLAGLDPRSPLYSQVKSRIDLFDQQYAT</sequence>
<dbReference type="Gene3D" id="3.30.450.40">
    <property type="match status" value="1"/>
</dbReference>
<proteinExistence type="predicted"/>
<evidence type="ECO:0000259" key="2">
    <source>
        <dbReference type="SMART" id="SM00862"/>
    </source>
</evidence>
<dbReference type="SMART" id="SM00862">
    <property type="entry name" value="Trans_reg_C"/>
    <property type="match status" value="1"/>
</dbReference>
<dbReference type="GO" id="GO:0006355">
    <property type="term" value="P:regulation of DNA-templated transcription"/>
    <property type="evidence" value="ECO:0007669"/>
    <property type="project" value="InterPro"/>
</dbReference>
<dbReference type="InterPro" id="IPR001867">
    <property type="entry name" value="OmpR/PhoB-type_DNA-bd"/>
</dbReference>
<organism evidence="3 4">
    <name type="scientific">Rhodococcus opacus</name>
    <name type="common">Nocardia opaca</name>
    <dbReference type="NCBI Taxonomy" id="37919"/>
    <lineage>
        <taxon>Bacteria</taxon>
        <taxon>Bacillati</taxon>
        <taxon>Actinomycetota</taxon>
        <taxon>Actinomycetes</taxon>
        <taxon>Mycobacteriales</taxon>
        <taxon>Nocardiaceae</taxon>
        <taxon>Rhodococcus</taxon>
    </lineage>
</organism>
<dbReference type="GO" id="GO:0003677">
    <property type="term" value="F:DNA binding"/>
    <property type="evidence" value="ECO:0007669"/>
    <property type="project" value="UniProtKB-KW"/>
</dbReference>
<dbReference type="EMBL" id="CP008947">
    <property type="protein sequence ID" value="AII04962.1"/>
    <property type="molecule type" value="Genomic_DNA"/>
</dbReference>
<dbReference type="RefSeq" id="WP_128639137.1">
    <property type="nucleotide sequence ID" value="NZ_CP008947.1"/>
</dbReference>
<accession>A0A076EI58</accession>
<reference evidence="3 4" key="1">
    <citation type="submission" date="2014-07" db="EMBL/GenBank/DDBJ databases">
        <title>Genome Sequence of Rhodococcus opacus Strain R7, a Biodegrader of Mono- and Polycyclic Aromatic Hydrocarbons.</title>
        <authorList>
            <person name="Di Gennaro P."/>
            <person name="Zampolli J."/>
            <person name="Presti I."/>
            <person name="Cappelletti M."/>
            <person name="D'Ursi P."/>
            <person name="Orro A."/>
            <person name="Mezzelani A."/>
            <person name="Milanesi L."/>
        </authorList>
    </citation>
    <scope>NUCLEOTIDE SEQUENCE [LARGE SCALE GENOMIC DNA]</scope>
    <source>
        <strain evidence="3 4">R7</strain>
    </source>
</reference>
<dbReference type="GO" id="GO:0000160">
    <property type="term" value="P:phosphorelay signal transduction system"/>
    <property type="evidence" value="ECO:0007669"/>
    <property type="project" value="InterPro"/>
</dbReference>
<dbReference type="InterPro" id="IPR029016">
    <property type="entry name" value="GAF-like_dom_sf"/>
</dbReference>
<feature type="domain" description="OmpR/PhoB-type" evidence="2">
    <location>
        <begin position="263"/>
        <end position="328"/>
    </location>
</feature>
<evidence type="ECO:0000313" key="4">
    <source>
        <dbReference type="Proteomes" id="UP000028488"/>
    </source>
</evidence>
<keyword evidence="1" id="KW-0238">DNA-binding</keyword>
<dbReference type="AlphaFoldDB" id="A0A076EI58"/>
<name>A0A076EI58_RHOOP</name>
<gene>
    <name evidence="3" type="ORF">EP51_10215</name>
</gene>
<dbReference type="eggNOG" id="COG3284">
    <property type="taxonomic scope" value="Bacteria"/>
</dbReference>
<dbReference type="Proteomes" id="UP000028488">
    <property type="component" value="Chromosome"/>
</dbReference>
<evidence type="ECO:0000256" key="1">
    <source>
        <dbReference type="ARBA" id="ARBA00023125"/>
    </source>
</evidence>